<evidence type="ECO:0000313" key="1">
    <source>
        <dbReference type="EMBL" id="MQN01765.1"/>
    </source>
</evidence>
<protein>
    <submittedName>
        <fullName evidence="1">Uncharacterized protein</fullName>
    </submittedName>
</protein>
<gene>
    <name evidence="1" type="ORF">FRC54_07585</name>
</gene>
<dbReference type="EMBL" id="VOGC01000006">
    <property type="protein sequence ID" value="MQN01765.1"/>
    <property type="molecule type" value="Genomic_DNA"/>
</dbReference>
<proteinExistence type="predicted"/>
<accession>A0A6N7J149</accession>
<evidence type="ECO:0000313" key="2">
    <source>
        <dbReference type="Proteomes" id="UP000460257"/>
    </source>
</evidence>
<dbReference type="AlphaFoldDB" id="A0A6N7J149"/>
<reference evidence="1" key="1">
    <citation type="journal article" date="2020" name="Appl. Environ. Microbiol.">
        <title>Medium-Chain Fatty Acid Synthesis by 'Candidatus Weimeria bifida' gen. nov., sp. nov., and 'Candidatus Pseudoramibacter fermentans' sp. nov.</title>
        <authorList>
            <person name="Scarborough M.J."/>
            <person name="Myers K.S."/>
            <person name="Donohue T.J."/>
            <person name="Noguera D.R."/>
        </authorList>
    </citation>
    <scope>NUCLEOTIDE SEQUENCE</scope>
    <source>
        <strain evidence="1">LCO1.1</strain>
    </source>
</reference>
<dbReference type="Proteomes" id="UP000460257">
    <property type="component" value="Unassembled WGS sequence"/>
</dbReference>
<sequence>MADEKKETKQDSGVTEAEIMKFREHLGIKDHEEEEPLFGKMEQMLDAFSKVDSQDILNALNSISEDDDEDN</sequence>
<organism evidence="1 2">
    <name type="scientific">Candidatus Weimeria bifida</name>
    <dbReference type="NCBI Taxonomy" id="2599074"/>
    <lineage>
        <taxon>Bacteria</taxon>
        <taxon>Bacillati</taxon>
        <taxon>Bacillota</taxon>
        <taxon>Clostridia</taxon>
        <taxon>Lachnospirales</taxon>
        <taxon>Lachnospiraceae</taxon>
        <taxon>Candidatus Weimeria</taxon>
    </lineage>
</organism>
<name>A0A6N7J149_9FIRM</name>
<keyword evidence="2" id="KW-1185">Reference proteome</keyword>
<comment type="caution">
    <text evidence="1">The sequence shown here is derived from an EMBL/GenBank/DDBJ whole genome shotgun (WGS) entry which is preliminary data.</text>
</comment>